<accession>A0A016VGV5</accession>
<evidence type="ECO:0000313" key="2">
    <source>
        <dbReference type="Proteomes" id="UP000024635"/>
    </source>
</evidence>
<sequence length="66" mass="7144">MGKLRCRASVAYLDHHLAKPTEQPECGKRQDTSPSWPGSGENAKLLVLLGQVVRNTPGYGLALAKQ</sequence>
<evidence type="ECO:0000313" key="1">
    <source>
        <dbReference type="EMBL" id="EYC25978.1"/>
    </source>
</evidence>
<dbReference type="Proteomes" id="UP000024635">
    <property type="component" value="Unassembled WGS sequence"/>
</dbReference>
<gene>
    <name evidence="1" type="primary">Acey_s0011.g1491</name>
    <name evidence="1" type="ORF">Y032_0011g1491</name>
</gene>
<proteinExistence type="predicted"/>
<name>A0A016VGV5_9BILA</name>
<keyword evidence="2" id="KW-1185">Reference proteome</keyword>
<reference evidence="2" key="1">
    <citation type="journal article" date="2015" name="Nat. Genet.">
        <title>The genome and transcriptome of the zoonotic hookworm Ancylostoma ceylanicum identify infection-specific gene families.</title>
        <authorList>
            <person name="Schwarz E.M."/>
            <person name="Hu Y."/>
            <person name="Antoshechkin I."/>
            <person name="Miller M.M."/>
            <person name="Sternberg P.W."/>
            <person name="Aroian R.V."/>
        </authorList>
    </citation>
    <scope>NUCLEOTIDE SEQUENCE</scope>
    <source>
        <strain evidence="2">HY135</strain>
    </source>
</reference>
<organism evidence="1 2">
    <name type="scientific">Ancylostoma ceylanicum</name>
    <dbReference type="NCBI Taxonomy" id="53326"/>
    <lineage>
        <taxon>Eukaryota</taxon>
        <taxon>Metazoa</taxon>
        <taxon>Ecdysozoa</taxon>
        <taxon>Nematoda</taxon>
        <taxon>Chromadorea</taxon>
        <taxon>Rhabditida</taxon>
        <taxon>Rhabditina</taxon>
        <taxon>Rhabditomorpha</taxon>
        <taxon>Strongyloidea</taxon>
        <taxon>Ancylostomatidae</taxon>
        <taxon>Ancylostomatinae</taxon>
        <taxon>Ancylostoma</taxon>
    </lineage>
</organism>
<protein>
    <submittedName>
        <fullName evidence="1">Uncharacterized protein</fullName>
    </submittedName>
</protein>
<dbReference type="AlphaFoldDB" id="A0A016VGV5"/>
<comment type="caution">
    <text evidence="1">The sequence shown here is derived from an EMBL/GenBank/DDBJ whole genome shotgun (WGS) entry which is preliminary data.</text>
</comment>
<dbReference type="EMBL" id="JARK01001347">
    <property type="protein sequence ID" value="EYC25978.1"/>
    <property type="molecule type" value="Genomic_DNA"/>
</dbReference>